<dbReference type="Proteomes" id="UP000887579">
    <property type="component" value="Unplaced"/>
</dbReference>
<evidence type="ECO:0000313" key="2">
    <source>
        <dbReference type="WBParaSite" id="ES5_v2.g7720.t1"/>
    </source>
</evidence>
<reference evidence="2" key="1">
    <citation type="submission" date="2022-11" db="UniProtKB">
        <authorList>
            <consortium name="WormBaseParasite"/>
        </authorList>
    </citation>
    <scope>IDENTIFICATION</scope>
</reference>
<protein>
    <submittedName>
        <fullName evidence="2">Uncharacterized protein</fullName>
    </submittedName>
</protein>
<accession>A0AC34GSB4</accession>
<evidence type="ECO:0000313" key="1">
    <source>
        <dbReference type="Proteomes" id="UP000887579"/>
    </source>
</evidence>
<proteinExistence type="predicted"/>
<name>A0AC34GSB4_9BILA</name>
<dbReference type="WBParaSite" id="ES5_v2.g7720.t1">
    <property type="protein sequence ID" value="ES5_v2.g7720.t1"/>
    <property type="gene ID" value="ES5_v2.g7720"/>
</dbReference>
<sequence>MKVVGILFCCVMLHAFGKINGDQEIIAILEESSQHVTTDPLSGPTLKTKDGKKVKCSIHPIYSEEKIASVYEGFDYHTAVPKLKCKFDPQPSAISYSFEHDGEITQSALLCTNKSVYKGDKVKIIIDAFYPSNDV</sequence>
<organism evidence="1 2">
    <name type="scientific">Panagrolaimus sp. ES5</name>
    <dbReference type="NCBI Taxonomy" id="591445"/>
    <lineage>
        <taxon>Eukaryota</taxon>
        <taxon>Metazoa</taxon>
        <taxon>Ecdysozoa</taxon>
        <taxon>Nematoda</taxon>
        <taxon>Chromadorea</taxon>
        <taxon>Rhabditida</taxon>
        <taxon>Tylenchina</taxon>
        <taxon>Panagrolaimomorpha</taxon>
        <taxon>Panagrolaimoidea</taxon>
        <taxon>Panagrolaimidae</taxon>
        <taxon>Panagrolaimus</taxon>
    </lineage>
</organism>